<dbReference type="Gene3D" id="2.60.120.560">
    <property type="entry name" value="Exo-inulinase, domain 1"/>
    <property type="match status" value="1"/>
</dbReference>
<dbReference type="Pfam" id="PF03747">
    <property type="entry name" value="ADP_ribosyl_GH"/>
    <property type="match status" value="1"/>
</dbReference>
<dbReference type="RefSeq" id="WP_075062426.1">
    <property type="nucleotide sequence ID" value="NZ_LGCL01000019.1"/>
</dbReference>
<feature type="binding site" evidence="1">
    <location>
        <position position="58"/>
    </location>
    <ligand>
        <name>Mg(2+)</name>
        <dbReference type="ChEBI" id="CHEBI:18420"/>
        <label>1</label>
    </ligand>
</feature>
<keyword evidence="1" id="KW-0460">Magnesium</keyword>
<evidence type="ECO:0000313" key="2">
    <source>
        <dbReference type="EMBL" id="KPL78355.1"/>
    </source>
</evidence>
<dbReference type="OrthoDB" id="9761704at2"/>
<comment type="cofactor">
    <cofactor evidence="1">
        <name>Mg(2+)</name>
        <dbReference type="ChEBI" id="CHEBI:18420"/>
    </cofactor>
    <text evidence="1">Binds 2 magnesium ions per subunit.</text>
</comment>
<feature type="binding site" evidence="1">
    <location>
        <position position="286"/>
    </location>
    <ligand>
        <name>Mg(2+)</name>
        <dbReference type="ChEBI" id="CHEBI:18420"/>
        <label>1</label>
    </ligand>
</feature>
<feature type="binding site" evidence="1">
    <location>
        <position position="60"/>
    </location>
    <ligand>
        <name>Mg(2+)</name>
        <dbReference type="ChEBI" id="CHEBI:18420"/>
        <label>1</label>
    </ligand>
</feature>
<dbReference type="Gene3D" id="1.10.4080.10">
    <property type="entry name" value="ADP-ribosylation/Crystallin J1"/>
    <property type="match status" value="1"/>
</dbReference>
<proteinExistence type="predicted"/>
<dbReference type="STRING" id="1134406.ADN00_07465"/>
<dbReference type="SUPFAM" id="SSF101478">
    <property type="entry name" value="ADP-ribosylglycohydrolase"/>
    <property type="match status" value="1"/>
</dbReference>
<dbReference type="PATRIC" id="fig|1134406.4.peg.3318"/>
<sequence>MKLPEDYLQRVYAGVLGKIIGVYIGRPFEGWTYERVSAELGEVRGYVNEHFYAPLIVTDDDITGTFTFVRALADHGFDANLSARQIGQSWLNYLIENKTILWWSGMGNSTEHTAYLRLKHGIPAPRSGSAELNGKVVAEQIGAQIFIDGWAMVCPGDPHRAVYFAGEAARVSHDGEAVYAAQLLAAMEALAFVEPSLERLQDEGLRMIPADSVIARLTRELRDRREKEPDWRKTRAWLDEHYGYRRFGGNVHVVPNHGLIQLSLLYGGDDFNETMMIVNSSGWDTDCNAGNVGCLLGIKNGLACFEGGGVDWRGPVADRLYLPTADGGRAISDAAREALEIANMGRRLANLPVLRPKGGARFHFELPGSLQGFSAEDGTTLSLRNAAGNSRLGKRSLELAFQHTVAGQVSRAGTPVFIPALETKHYFENPGYQLLASPAVYPGQTLTALISADEGNAGKVEAGLYLRYYDCNDDLCLVSGPSAWLMAGEAVEITWKLDDRTMTPIAWVGVEARSAVALEGKLYLDALGWQGSADVEFVHGEGSGEMRRAAWVDGLDQGVQPWDQEHLRLVQNEGRGLVIQGAQEWQDYRVCADVTPHLAKAAGLAARVQGMRRYYALLLCEGQKARLVKVRDDEETVLAQADFDWQFGEMASMCLEVKGHSLQAAVDGRLLFSVEDSEAPLECGAVGLVVEEGRTATCQVRVSPVG</sequence>
<feature type="binding site" evidence="1">
    <location>
        <position position="59"/>
    </location>
    <ligand>
        <name>Mg(2+)</name>
        <dbReference type="ChEBI" id="CHEBI:18420"/>
        <label>1</label>
    </ligand>
</feature>
<gene>
    <name evidence="2" type="ORF">ADN00_07465</name>
</gene>
<dbReference type="Proteomes" id="UP000050417">
    <property type="component" value="Unassembled WGS sequence"/>
</dbReference>
<evidence type="ECO:0000313" key="3">
    <source>
        <dbReference type="Proteomes" id="UP000050417"/>
    </source>
</evidence>
<comment type="caution">
    <text evidence="2">The sequence shown here is derived from an EMBL/GenBank/DDBJ whole genome shotgun (WGS) entry which is preliminary data.</text>
</comment>
<keyword evidence="1" id="KW-0479">Metal-binding</keyword>
<dbReference type="AlphaFoldDB" id="A0A0P6XTE1"/>
<dbReference type="GO" id="GO:0046872">
    <property type="term" value="F:metal ion binding"/>
    <property type="evidence" value="ECO:0007669"/>
    <property type="project" value="UniProtKB-KW"/>
</dbReference>
<dbReference type="InterPro" id="IPR005502">
    <property type="entry name" value="Ribosyl_crysJ1"/>
</dbReference>
<feature type="binding site" evidence="1">
    <location>
        <position position="284"/>
    </location>
    <ligand>
        <name>Mg(2+)</name>
        <dbReference type="ChEBI" id="CHEBI:18420"/>
        <label>1</label>
    </ligand>
</feature>
<protein>
    <submittedName>
        <fullName evidence="2">Crystallin</fullName>
    </submittedName>
</protein>
<accession>A0A0P6XTE1</accession>
<evidence type="ECO:0000256" key="1">
    <source>
        <dbReference type="PIRSR" id="PIRSR605502-1"/>
    </source>
</evidence>
<dbReference type="InterPro" id="IPR036705">
    <property type="entry name" value="Ribosyl_crysJ1_sf"/>
</dbReference>
<reference evidence="2 3" key="1">
    <citation type="submission" date="2015-07" db="EMBL/GenBank/DDBJ databases">
        <title>Genome sequence of Ornatilinea apprima DSM 23815.</title>
        <authorList>
            <person name="Hemp J."/>
            <person name="Ward L.M."/>
            <person name="Pace L.A."/>
            <person name="Fischer W.W."/>
        </authorList>
    </citation>
    <scope>NUCLEOTIDE SEQUENCE [LARGE SCALE GENOMIC DNA]</scope>
    <source>
        <strain evidence="2 3">P3M-1</strain>
    </source>
</reference>
<organism evidence="2 3">
    <name type="scientific">Ornatilinea apprima</name>
    <dbReference type="NCBI Taxonomy" id="1134406"/>
    <lineage>
        <taxon>Bacteria</taxon>
        <taxon>Bacillati</taxon>
        <taxon>Chloroflexota</taxon>
        <taxon>Anaerolineae</taxon>
        <taxon>Anaerolineales</taxon>
        <taxon>Anaerolineaceae</taxon>
        <taxon>Ornatilinea</taxon>
    </lineage>
</organism>
<name>A0A0P6XTE1_9CHLR</name>
<dbReference type="EMBL" id="LGCL01000019">
    <property type="protein sequence ID" value="KPL78355.1"/>
    <property type="molecule type" value="Genomic_DNA"/>
</dbReference>
<keyword evidence="3" id="KW-1185">Reference proteome</keyword>